<gene>
    <name evidence="1" type="ORF">Pmani_019410</name>
</gene>
<dbReference type="Proteomes" id="UP001292094">
    <property type="component" value="Unassembled WGS sequence"/>
</dbReference>
<dbReference type="EMBL" id="JAWZYT010001826">
    <property type="protein sequence ID" value="KAK4308915.1"/>
    <property type="molecule type" value="Genomic_DNA"/>
</dbReference>
<dbReference type="AlphaFoldDB" id="A0AAE1U7E8"/>
<keyword evidence="2" id="KW-1185">Reference proteome</keyword>
<protein>
    <submittedName>
        <fullName evidence="1">Uncharacterized protein</fullName>
    </submittedName>
</protein>
<evidence type="ECO:0000313" key="2">
    <source>
        <dbReference type="Proteomes" id="UP001292094"/>
    </source>
</evidence>
<sequence length="99" mass="10581">MDSLNSFVSTDLQDVGLLSSGAEHWSCKPGVVSSILTGGISCLADTFAKRVMSAAYYTRLQYKNREYNGSVELDTADGLVTALDTSYGGKGLMLTQLDC</sequence>
<proteinExistence type="predicted"/>
<comment type="caution">
    <text evidence="1">The sequence shown here is derived from an EMBL/GenBank/DDBJ whole genome shotgun (WGS) entry which is preliminary data.</text>
</comment>
<accession>A0AAE1U7E8</accession>
<evidence type="ECO:0000313" key="1">
    <source>
        <dbReference type="EMBL" id="KAK4308915.1"/>
    </source>
</evidence>
<reference evidence="1" key="1">
    <citation type="submission" date="2023-11" db="EMBL/GenBank/DDBJ databases">
        <title>Genome assemblies of two species of porcelain crab, Petrolisthes cinctipes and Petrolisthes manimaculis (Anomura: Porcellanidae).</title>
        <authorList>
            <person name="Angst P."/>
        </authorList>
    </citation>
    <scope>NUCLEOTIDE SEQUENCE</scope>
    <source>
        <strain evidence="1">PB745_02</strain>
        <tissue evidence="1">Gill</tissue>
    </source>
</reference>
<organism evidence="1 2">
    <name type="scientific">Petrolisthes manimaculis</name>
    <dbReference type="NCBI Taxonomy" id="1843537"/>
    <lineage>
        <taxon>Eukaryota</taxon>
        <taxon>Metazoa</taxon>
        <taxon>Ecdysozoa</taxon>
        <taxon>Arthropoda</taxon>
        <taxon>Crustacea</taxon>
        <taxon>Multicrustacea</taxon>
        <taxon>Malacostraca</taxon>
        <taxon>Eumalacostraca</taxon>
        <taxon>Eucarida</taxon>
        <taxon>Decapoda</taxon>
        <taxon>Pleocyemata</taxon>
        <taxon>Anomura</taxon>
        <taxon>Galatheoidea</taxon>
        <taxon>Porcellanidae</taxon>
        <taxon>Petrolisthes</taxon>
    </lineage>
</organism>
<name>A0AAE1U7E8_9EUCA</name>